<accession>A0AAD5TU75</accession>
<name>A0AAD5TU75_9FUNG</name>
<reference evidence="2" key="1">
    <citation type="submission" date="2020-05" db="EMBL/GenBank/DDBJ databases">
        <title>Phylogenomic resolution of chytrid fungi.</title>
        <authorList>
            <person name="Stajich J.E."/>
            <person name="Amses K."/>
            <person name="Simmons R."/>
            <person name="Seto K."/>
            <person name="Myers J."/>
            <person name="Bonds A."/>
            <person name="Quandt C.A."/>
            <person name="Barry K."/>
            <person name="Liu P."/>
            <person name="Grigoriev I."/>
            <person name="Longcore J.E."/>
            <person name="James T.Y."/>
        </authorList>
    </citation>
    <scope>NUCLEOTIDE SEQUENCE</scope>
    <source>
        <strain evidence="2">JEL0379</strain>
    </source>
</reference>
<feature type="domain" description="DNA2/NAM7 helicase-like C-terminal" evidence="1">
    <location>
        <begin position="14"/>
        <end position="70"/>
    </location>
</feature>
<dbReference type="Gene3D" id="3.40.50.300">
    <property type="entry name" value="P-loop containing nucleotide triphosphate hydrolases"/>
    <property type="match status" value="1"/>
</dbReference>
<dbReference type="Proteomes" id="UP001212152">
    <property type="component" value="Unassembled WGS sequence"/>
</dbReference>
<dbReference type="InterPro" id="IPR027417">
    <property type="entry name" value="P-loop_NTPase"/>
</dbReference>
<comment type="caution">
    <text evidence="2">The sequence shown here is derived from an EMBL/GenBank/DDBJ whole genome shotgun (WGS) entry which is preliminary data.</text>
</comment>
<dbReference type="AlphaFoldDB" id="A0AAD5TU75"/>
<evidence type="ECO:0000313" key="3">
    <source>
        <dbReference type="Proteomes" id="UP001212152"/>
    </source>
</evidence>
<gene>
    <name evidence="2" type="ORF">HDU87_002512</name>
</gene>
<dbReference type="Pfam" id="PF13087">
    <property type="entry name" value="AAA_12"/>
    <property type="match status" value="1"/>
</dbReference>
<evidence type="ECO:0000313" key="2">
    <source>
        <dbReference type="EMBL" id="KAJ3184947.1"/>
    </source>
</evidence>
<protein>
    <recommendedName>
        <fullName evidence="1">DNA2/NAM7 helicase-like C-terminal domain-containing protein</fullName>
    </recommendedName>
</protein>
<dbReference type="InterPro" id="IPR041679">
    <property type="entry name" value="DNA2/NAM7-like_C"/>
</dbReference>
<evidence type="ECO:0000259" key="1">
    <source>
        <dbReference type="Pfam" id="PF13087"/>
    </source>
</evidence>
<sequence length="216" mass="23849">MPWGDAPLPFMVTAKATRRNELHIGVIDSIQGGERDYMIYSYVRGENSGGAIGFTTSANRQYMAATRMVRGGCWVLNAEVFVKFAIVGPIIAAAKRSIDSNGERRVLEWQPVHHATPFGTFPPEETPAPQRATAKYERFVKLKGHILLHDPKQLLGIPEERGGQTLPTACSPPVISRAGDFLALSNIKTRLAREDANGDLRFSLECPQERLAKPTH</sequence>
<keyword evidence="3" id="KW-1185">Reference proteome</keyword>
<proteinExistence type="predicted"/>
<organism evidence="2 3">
    <name type="scientific">Geranomyces variabilis</name>
    <dbReference type="NCBI Taxonomy" id="109894"/>
    <lineage>
        <taxon>Eukaryota</taxon>
        <taxon>Fungi</taxon>
        <taxon>Fungi incertae sedis</taxon>
        <taxon>Chytridiomycota</taxon>
        <taxon>Chytridiomycota incertae sedis</taxon>
        <taxon>Chytridiomycetes</taxon>
        <taxon>Spizellomycetales</taxon>
        <taxon>Powellomycetaceae</taxon>
        <taxon>Geranomyces</taxon>
    </lineage>
</organism>
<dbReference type="EMBL" id="JADGJQ010000002">
    <property type="protein sequence ID" value="KAJ3184947.1"/>
    <property type="molecule type" value="Genomic_DNA"/>
</dbReference>